<evidence type="ECO:0000259" key="2">
    <source>
        <dbReference type="Pfam" id="PF13204"/>
    </source>
</evidence>
<keyword evidence="4" id="KW-1185">Reference proteome</keyword>
<name>A0A7G5GTF3_9BACT</name>
<proteinExistence type="predicted"/>
<dbReference type="Gene3D" id="3.20.20.80">
    <property type="entry name" value="Glycosidases"/>
    <property type="match status" value="1"/>
</dbReference>
<dbReference type="InterPro" id="IPR017853">
    <property type="entry name" value="GH"/>
</dbReference>
<sequence length="463" mass="52190">MRKIVPIIALLLTVLDVLAQGAFKSGPLKVSDNHRYLVHQDGTPFFYMGDTAWELFHRLNREEADRYLKRRAEQGFTVIQAVGLAEFDGLNVPNALGDKPLLNNDPTTPNEAYFKHVDYIIDKAAENNLVIGFLPTWGDKVFKSSWGNGPEVFNPKNARTYGQWLGNRYKNRQNIIWILGGDRTPRDGSDDVAIWRAMAEGIEAGVGGSDKALMTFHPQPNSVQDGGSSKWFHQDSWLDFNMHQNGHCRDTPIYDKITVSYNRTPAKPTMDAEPIYEDHPVCFNVKDLGTSNAYDVRIYAYLDLFAGAHGHTYGCHDIWQMYSPNRPAVNGPHIYWQEALELPGANQMKIVRRLMESRPLLDRIPDQSLIVENNYAPAERIQATRGKDYAFIYTTAGKPFTVNLDKISGQTLKNAWLNPRTGEVKENSTIANKGQQKFTPPSAGYGQDWVLVLDDAAKNYPAP</sequence>
<feature type="domain" description="Putative collagen-binding" evidence="1">
    <location>
        <begin position="364"/>
        <end position="454"/>
    </location>
</feature>
<dbReference type="AlphaFoldDB" id="A0A7G5GTF3"/>
<dbReference type="KEGG" id="sfol:H3H32_30110"/>
<evidence type="ECO:0000259" key="1">
    <source>
        <dbReference type="Pfam" id="PF12904"/>
    </source>
</evidence>
<dbReference type="Pfam" id="PF13204">
    <property type="entry name" value="Apiosidase"/>
    <property type="match status" value="1"/>
</dbReference>
<dbReference type="SUPFAM" id="SSF51445">
    <property type="entry name" value="(Trans)glycosidases"/>
    <property type="match status" value="1"/>
</dbReference>
<keyword evidence="3" id="KW-0378">Hydrolase</keyword>
<gene>
    <name evidence="3" type="ORF">H3H32_30110</name>
</gene>
<dbReference type="RefSeq" id="WP_182459422.1">
    <property type="nucleotide sequence ID" value="NZ_CP059732.1"/>
</dbReference>
<evidence type="ECO:0000313" key="3">
    <source>
        <dbReference type="EMBL" id="QMW02145.1"/>
    </source>
</evidence>
<organism evidence="3 4">
    <name type="scientific">Spirosoma foliorum</name>
    <dbReference type="NCBI Taxonomy" id="2710596"/>
    <lineage>
        <taxon>Bacteria</taxon>
        <taxon>Pseudomonadati</taxon>
        <taxon>Bacteroidota</taxon>
        <taxon>Cytophagia</taxon>
        <taxon>Cytophagales</taxon>
        <taxon>Cytophagaceae</taxon>
        <taxon>Spirosoma</taxon>
    </lineage>
</organism>
<dbReference type="PANTHER" id="PTHR37836">
    <property type="entry name" value="LMO1036 PROTEIN"/>
    <property type="match status" value="1"/>
</dbReference>
<dbReference type="EMBL" id="CP059732">
    <property type="protein sequence ID" value="QMW02145.1"/>
    <property type="molecule type" value="Genomic_DNA"/>
</dbReference>
<dbReference type="Proteomes" id="UP000515369">
    <property type="component" value="Chromosome"/>
</dbReference>
<dbReference type="PANTHER" id="PTHR37836:SF3">
    <property type="entry name" value="ENDOGLUCANASE"/>
    <property type="match status" value="1"/>
</dbReference>
<dbReference type="Pfam" id="PF12904">
    <property type="entry name" value="Collagen_bind_2"/>
    <property type="match status" value="1"/>
</dbReference>
<dbReference type="InterPro" id="IPR025277">
    <property type="entry name" value="Apiosidase-like_cat_dom"/>
</dbReference>
<protein>
    <submittedName>
        <fullName evidence="3">Glycoside hydrolase family 140 protein</fullName>
    </submittedName>
</protein>
<dbReference type="InterPro" id="IPR024749">
    <property type="entry name" value="Collagen-bd_put"/>
</dbReference>
<dbReference type="GO" id="GO:0016787">
    <property type="term" value="F:hydrolase activity"/>
    <property type="evidence" value="ECO:0007669"/>
    <property type="project" value="UniProtKB-KW"/>
</dbReference>
<feature type="domain" description="Apiosidase-like catalytic" evidence="2">
    <location>
        <begin position="31"/>
        <end position="361"/>
    </location>
</feature>
<evidence type="ECO:0000313" key="4">
    <source>
        <dbReference type="Proteomes" id="UP000515369"/>
    </source>
</evidence>
<accession>A0A7G5GTF3</accession>
<reference evidence="3 4" key="1">
    <citation type="submission" date="2020-07" db="EMBL/GenBank/DDBJ databases">
        <title>Spirosoma foliorum sp. nov., isolated from the leaves on the Nejang mountain Korea, Republic of.</title>
        <authorList>
            <person name="Ho H."/>
            <person name="Lee Y.-J."/>
            <person name="Nurcahyanto D.-A."/>
            <person name="Kim S.-G."/>
        </authorList>
    </citation>
    <scope>NUCLEOTIDE SEQUENCE [LARGE SCALE GENOMIC DNA]</scope>
    <source>
        <strain evidence="3 4">PL0136</strain>
    </source>
</reference>